<evidence type="ECO:0000256" key="2">
    <source>
        <dbReference type="SAM" id="SignalP"/>
    </source>
</evidence>
<evidence type="ECO:0000313" key="4">
    <source>
        <dbReference type="Proteomes" id="UP000198931"/>
    </source>
</evidence>
<proteinExistence type="predicted"/>
<reference evidence="3 4" key="1">
    <citation type="submission" date="2016-10" db="EMBL/GenBank/DDBJ databases">
        <authorList>
            <person name="de Groot N.N."/>
        </authorList>
    </citation>
    <scope>NUCLEOTIDE SEQUENCE [LARGE SCALE GENOMIC DNA]</scope>
    <source>
        <strain evidence="3 4">DSM 26000</strain>
    </source>
</reference>
<organism evidence="3 4">
    <name type="scientific">Halpernia frigidisoli</name>
    <dbReference type="NCBI Taxonomy" id="1125876"/>
    <lineage>
        <taxon>Bacteria</taxon>
        <taxon>Pseudomonadati</taxon>
        <taxon>Bacteroidota</taxon>
        <taxon>Flavobacteriia</taxon>
        <taxon>Flavobacteriales</taxon>
        <taxon>Weeksellaceae</taxon>
        <taxon>Chryseobacterium group</taxon>
        <taxon>Halpernia</taxon>
    </lineage>
</organism>
<dbReference type="EMBL" id="FOQT01000002">
    <property type="protein sequence ID" value="SFI11554.1"/>
    <property type="molecule type" value="Genomic_DNA"/>
</dbReference>
<protein>
    <recommendedName>
        <fullName evidence="5">Lipoprotein</fullName>
    </recommendedName>
</protein>
<dbReference type="Proteomes" id="UP000198931">
    <property type="component" value="Unassembled WGS sequence"/>
</dbReference>
<evidence type="ECO:0008006" key="5">
    <source>
        <dbReference type="Google" id="ProtNLM"/>
    </source>
</evidence>
<name>A0A1I3FK48_9FLAO</name>
<accession>A0A1I3FK48</accession>
<feature type="signal peptide" evidence="2">
    <location>
        <begin position="1"/>
        <end position="22"/>
    </location>
</feature>
<feature type="transmembrane region" description="Helical" evidence="1">
    <location>
        <begin position="90"/>
        <end position="108"/>
    </location>
</feature>
<evidence type="ECO:0000313" key="3">
    <source>
        <dbReference type="EMBL" id="SFI11554.1"/>
    </source>
</evidence>
<keyword evidence="2" id="KW-0732">Signal</keyword>
<dbReference type="PROSITE" id="PS51257">
    <property type="entry name" value="PROKAR_LIPOPROTEIN"/>
    <property type="match status" value="1"/>
</dbReference>
<gene>
    <name evidence="3" type="ORF">SAMN05443292_1431</name>
</gene>
<dbReference type="AlphaFoldDB" id="A0A1I3FK48"/>
<keyword evidence="1" id="KW-1133">Transmembrane helix</keyword>
<dbReference type="OrthoDB" id="1267155at2"/>
<evidence type="ECO:0000256" key="1">
    <source>
        <dbReference type="SAM" id="Phobius"/>
    </source>
</evidence>
<feature type="chain" id="PRO_5011526862" description="Lipoprotein" evidence="2">
    <location>
        <begin position="23"/>
        <end position="115"/>
    </location>
</feature>
<dbReference type="RefSeq" id="WP_090079438.1">
    <property type="nucleotide sequence ID" value="NZ_FOQT01000002.1"/>
</dbReference>
<keyword evidence="1" id="KW-0472">Membrane</keyword>
<keyword evidence="1" id="KW-0812">Transmembrane</keyword>
<sequence>MFKKIFALVILMTLFTSCVSTKVSLQNNFDFSVLKSKSKYIVDTKDGNKIRSFEYLDQNETQLIGKLEEKNLNIEKTNITKIAKFSAGKTVPLLVGIVAAAIVIPAYSKNKPVGQ</sequence>
<keyword evidence="4" id="KW-1185">Reference proteome</keyword>